<organism evidence="3 4">
    <name type="scientific">Wallemia hederae</name>
    <dbReference type="NCBI Taxonomy" id="1540922"/>
    <lineage>
        <taxon>Eukaryota</taxon>
        <taxon>Fungi</taxon>
        <taxon>Dikarya</taxon>
        <taxon>Basidiomycota</taxon>
        <taxon>Wallemiomycotina</taxon>
        <taxon>Wallemiomycetes</taxon>
        <taxon>Wallemiales</taxon>
        <taxon>Wallemiaceae</taxon>
        <taxon>Wallemia</taxon>
    </lineage>
</organism>
<feature type="region of interest" description="Disordered" evidence="1">
    <location>
        <begin position="1"/>
        <end position="41"/>
    </location>
</feature>
<evidence type="ECO:0008006" key="5">
    <source>
        <dbReference type="Google" id="ProtNLM"/>
    </source>
</evidence>
<keyword evidence="2" id="KW-0472">Membrane</keyword>
<dbReference type="Gene3D" id="3.40.50.1820">
    <property type="entry name" value="alpha/beta hydrolase"/>
    <property type="match status" value="1"/>
</dbReference>
<proteinExistence type="predicted"/>
<dbReference type="Pfam" id="PF02450">
    <property type="entry name" value="LCAT"/>
    <property type="match status" value="1"/>
</dbReference>
<dbReference type="GO" id="GO:0008374">
    <property type="term" value="F:O-acyltransferase activity"/>
    <property type="evidence" value="ECO:0007669"/>
    <property type="project" value="InterPro"/>
</dbReference>
<evidence type="ECO:0000313" key="4">
    <source>
        <dbReference type="Proteomes" id="UP000310189"/>
    </source>
</evidence>
<dbReference type="SUPFAM" id="SSF53474">
    <property type="entry name" value="alpha/beta-Hydrolases"/>
    <property type="match status" value="1"/>
</dbReference>
<evidence type="ECO:0000256" key="1">
    <source>
        <dbReference type="SAM" id="MobiDB-lite"/>
    </source>
</evidence>
<name>A0A4T0FWU8_9BASI</name>
<feature type="compositionally biased region" description="Low complexity" evidence="1">
    <location>
        <begin position="24"/>
        <end position="37"/>
    </location>
</feature>
<protein>
    <recommendedName>
        <fullName evidence="5">Phospholipid:diacylglycerol acyltransferase</fullName>
    </recommendedName>
</protein>
<comment type="caution">
    <text evidence="3">The sequence shown here is derived from an EMBL/GenBank/DDBJ whole genome shotgun (WGS) entry which is preliminary data.</text>
</comment>
<dbReference type="PANTHER" id="PTHR11440">
    <property type="entry name" value="LECITHIN-CHOLESTEROL ACYLTRANSFERASE-RELATED"/>
    <property type="match status" value="1"/>
</dbReference>
<feature type="region of interest" description="Disordered" evidence="1">
    <location>
        <begin position="503"/>
        <end position="526"/>
    </location>
</feature>
<feature type="transmembrane region" description="Helical" evidence="2">
    <location>
        <begin position="101"/>
        <end position="121"/>
    </location>
</feature>
<accession>A0A4T0FWU8</accession>
<dbReference type="GO" id="GO:0006629">
    <property type="term" value="P:lipid metabolic process"/>
    <property type="evidence" value="ECO:0007669"/>
    <property type="project" value="InterPro"/>
</dbReference>
<keyword evidence="4" id="KW-1185">Reference proteome</keyword>
<sequence>MGIYQRRAKKQEEKQDSNRDRNSNSKTASNNSNAQNTHLNPTELQVKLRHDPRRKSYSVVAPGTPLHEIDLSEVSFLQHHDSHKGKGAFKRTKRVVKTRRFLLPLFLTIGFALASIILAPLPNGLADLPDFDLSGLGAQWEYLFDDLTTRISDAKLWFSSRGFKTGLAARDEGLTAHSPVMLFPGVITTGLESWSTDADSLGSFRQRIWGTHTMFKSIFADKNEWIRQISLDSETGLDPPGVRVRPAQGLDAASMFMQGYWVWRPIIENLACINYLEMAAYDWRLAYTNLENRDHYFTRVKSRIELNKKIHGKKTTVGVCSRHDVESNKTPKLVSHSMGGTVLLYFFKWVEAQGYGGGGDQWVEDHIDSFINISGTLLGVPKAMTALLSGEMKDTVELNPAGAYALEKFFSKEERADLFRSWFGIAGMWMKGGDAVWGDENGAPDDPANTTDTFGQFLSIRENHETVADKRNNFTMAQSNPYILSNTPRVWQKMMQTNYSYGIETDPKKLDDNNNDPTKWSNPLESRLPNAPSMSVYCIYGVGKPTEVGVDLFCKATPNSYHSQRSYYYTEGPKTHQQLQSDLEVGKCEADDCLTTQESQEDLPLTSQHAIDGDLSTDSTTPSISNGVKFGQGDGTVALTSLGAMCADGWRRDDRRYNPGNSRIVTHEVEHQPDSLDLRGGDYTGDHVDILGSTPLNELILKIVAGQGHTLEDHYVSDIRNISARIDWDLVKRRSVL</sequence>
<keyword evidence="2" id="KW-1133">Transmembrane helix</keyword>
<dbReference type="Proteomes" id="UP000310189">
    <property type="component" value="Unassembled WGS sequence"/>
</dbReference>
<evidence type="ECO:0000313" key="3">
    <source>
        <dbReference type="EMBL" id="TIA93141.1"/>
    </source>
</evidence>
<feature type="compositionally biased region" description="Basic and acidic residues" evidence="1">
    <location>
        <begin position="10"/>
        <end position="23"/>
    </location>
</feature>
<gene>
    <name evidence="3" type="ORF">E3P99_00251</name>
</gene>
<dbReference type="EMBL" id="SPNW01000003">
    <property type="protein sequence ID" value="TIA93141.1"/>
    <property type="molecule type" value="Genomic_DNA"/>
</dbReference>
<evidence type="ECO:0000256" key="2">
    <source>
        <dbReference type="SAM" id="Phobius"/>
    </source>
</evidence>
<dbReference type="AlphaFoldDB" id="A0A4T0FWU8"/>
<reference evidence="3 4" key="1">
    <citation type="submission" date="2019-03" db="EMBL/GenBank/DDBJ databases">
        <title>Sequencing 23 genomes of Wallemia ichthyophaga.</title>
        <authorList>
            <person name="Gostincar C."/>
        </authorList>
    </citation>
    <scope>NUCLEOTIDE SEQUENCE [LARGE SCALE GENOMIC DNA]</scope>
    <source>
        <strain evidence="3 4">EXF-5753</strain>
    </source>
</reference>
<dbReference type="InterPro" id="IPR003386">
    <property type="entry name" value="LACT/PDAT_acylTrfase"/>
</dbReference>
<dbReference type="InterPro" id="IPR029058">
    <property type="entry name" value="AB_hydrolase_fold"/>
</dbReference>
<dbReference type="OrthoDB" id="190846at2759"/>
<keyword evidence="2" id="KW-0812">Transmembrane</keyword>